<protein>
    <recommendedName>
        <fullName evidence="5">SURF1-like protein</fullName>
    </recommendedName>
</protein>
<gene>
    <name evidence="3" type="ORF">ACERLL_00355</name>
</gene>
<evidence type="ECO:0000256" key="1">
    <source>
        <dbReference type="SAM" id="MobiDB-lite"/>
    </source>
</evidence>
<comment type="caution">
    <text evidence="3">The sequence shown here is derived from an EMBL/GenBank/DDBJ whole genome shotgun (WGS) entry which is preliminary data.</text>
</comment>
<name>A0ABV4TT43_9GAMM</name>
<dbReference type="RefSeq" id="WP_373654067.1">
    <property type="nucleotide sequence ID" value="NZ_JBGUAW010000001.1"/>
</dbReference>
<keyword evidence="4" id="KW-1185">Reference proteome</keyword>
<evidence type="ECO:0000313" key="3">
    <source>
        <dbReference type="EMBL" id="MFA9459275.1"/>
    </source>
</evidence>
<keyword evidence="2" id="KW-1133">Transmembrane helix</keyword>
<evidence type="ECO:0008006" key="5">
    <source>
        <dbReference type="Google" id="ProtNLM"/>
    </source>
</evidence>
<dbReference type="EMBL" id="JBGUAW010000001">
    <property type="protein sequence ID" value="MFA9459275.1"/>
    <property type="molecule type" value="Genomic_DNA"/>
</dbReference>
<evidence type="ECO:0000313" key="4">
    <source>
        <dbReference type="Proteomes" id="UP001575181"/>
    </source>
</evidence>
<reference evidence="3 4" key="1">
    <citation type="submission" date="2024-08" db="EMBL/GenBank/DDBJ databases">
        <title>Whole-genome sequencing of halo(alkali)philic microorganisms from hypersaline lakes.</title>
        <authorList>
            <person name="Sorokin D.Y."/>
            <person name="Merkel A.Y."/>
            <person name="Messina E."/>
            <person name="Yakimov M."/>
        </authorList>
    </citation>
    <scope>NUCLEOTIDE SEQUENCE [LARGE SCALE GENOMIC DNA]</scope>
    <source>
        <strain evidence="3 4">Cl-TMA</strain>
    </source>
</reference>
<accession>A0ABV4TT43</accession>
<feature type="transmembrane region" description="Helical" evidence="2">
    <location>
        <begin position="234"/>
        <end position="252"/>
    </location>
</feature>
<keyword evidence="2" id="KW-0472">Membrane</keyword>
<keyword evidence="2" id="KW-0812">Transmembrane</keyword>
<evidence type="ECO:0000256" key="2">
    <source>
        <dbReference type="SAM" id="Phobius"/>
    </source>
</evidence>
<sequence length="282" mass="30802">MSLPPEYQAQVNELRVVIQREGTEGACLGAAKAFPIQVAPDSHLVVRKDDSLPVQFGDLPRYLSGGFEVLLAEELLDSEDGLLLLARLSADLSLPVDFRRVRFLEESQPLRPRGPFLALGRFEAGGLQVPVRFDKGSIRVVDDHGSTLLDAKTLPRLTVAQLARTQQGARGLWVRTASGERLPPPDDFKLSEDDVAFADRSGVLLTLDSGAPSQARVHYPGVTSWLGHLGANRFWILALGWLGLTLLVLYLYRKIRQHDPDRKRGDGTGFTSDPGAPGNGHG</sequence>
<proteinExistence type="predicted"/>
<organism evidence="3 4">
    <name type="scientific">Thiohalorhabdus methylotrophus</name>
    <dbReference type="NCBI Taxonomy" id="3242694"/>
    <lineage>
        <taxon>Bacteria</taxon>
        <taxon>Pseudomonadati</taxon>
        <taxon>Pseudomonadota</taxon>
        <taxon>Gammaproteobacteria</taxon>
        <taxon>Thiohalorhabdales</taxon>
        <taxon>Thiohalorhabdaceae</taxon>
        <taxon>Thiohalorhabdus</taxon>
    </lineage>
</organism>
<dbReference type="Proteomes" id="UP001575181">
    <property type="component" value="Unassembled WGS sequence"/>
</dbReference>
<feature type="region of interest" description="Disordered" evidence="1">
    <location>
        <begin position="261"/>
        <end position="282"/>
    </location>
</feature>